<geneLocation type="plasmid" evidence="2">
    <name>pgfj2</name>
</geneLocation>
<dbReference type="EMBL" id="CP016898">
    <property type="protein sequence ID" value="APV37719.1"/>
    <property type="molecule type" value="Genomic_DNA"/>
</dbReference>
<evidence type="ECO:0000313" key="2">
    <source>
        <dbReference type="Proteomes" id="UP000185674"/>
    </source>
</evidence>
<proteinExistence type="predicted"/>
<dbReference type="RefSeq" id="WP_076033727.1">
    <property type="nucleotide sequence ID" value="NZ_CP016898.1"/>
</dbReference>
<sequence length="181" mass="20638">MNQIITDVRISSYNENPVRLIGSYDALNGQLSISQILPFGETDLSGKTKKEIEQIKVLQRHSIVVVDSMTAFNKWDLHFNESEHLNFAVGAYYELERQKKLILGKEIRSRYNLQNVIQVRKLEVTGNVYEINPEDTENAHIAILVSCWAALRARGVSAITNEEQEQATDQDIDDFLVPFSI</sequence>
<protein>
    <submittedName>
        <fullName evidence="1">Uncharacterized protein</fullName>
    </submittedName>
</protein>
<evidence type="ECO:0000313" key="1">
    <source>
        <dbReference type="EMBL" id="APV37719.1"/>
    </source>
</evidence>
<reference evidence="1 2" key="1">
    <citation type="submission" date="2016-08" db="EMBL/GenBank/DDBJ databases">
        <title>Complete genome sequence of Acinetobacter baylyi strain GFJ2.</title>
        <authorList>
            <person name="Tabata M."/>
            <person name="Kuboki S."/>
            <person name="Gibu N."/>
            <person name="Kinouchi Y."/>
            <person name="Vangnai A."/>
            <person name="Kasai D."/>
            <person name="Fukuda M."/>
        </authorList>
    </citation>
    <scope>NUCLEOTIDE SEQUENCE [LARGE SCALE GENOMIC DNA]</scope>
    <source>
        <strain evidence="1 2">GFJ2</strain>
        <plasmid evidence="2">Plasmid pgfj2</plasmid>
    </source>
</reference>
<dbReference type="AlphaFoldDB" id="A0A1P8ENG7"/>
<gene>
    <name evidence="1" type="ORF">BEN76_16865</name>
</gene>
<keyword evidence="1" id="KW-0614">Plasmid</keyword>
<name>A0A1P8ENG7_9GAMM</name>
<dbReference type="KEGG" id="asol:BEN76_16865"/>
<organism evidence="1 2">
    <name type="scientific">Acinetobacter soli</name>
    <dbReference type="NCBI Taxonomy" id="487316"/>
    <lineage>
        <taxon>Bacteria</taxon>
        <taxon>Pseudomonadati</taxon>
        <taxon>Pseudomonadota</taxon>
        <taxon>Gammaproteobacteria</taxon>
        <taxon>Moraxellales</taxon>
        <taxon>Moraxellaceae</taxon>
        <taxon>Acinetobacter</taxon>
    </lineage>
</organism>
<accession>A0A1P8ENG7</accession>
<dbReference type="Proteomes" id="UP000185674">
    <property type="component" value="Plasmid pGFJ2"/>
</dbReference>